<feature type="compositionally biased region" description="Basic and acidic residues" evidence="1">
    <location>
        <begin position="185"/>
        <end position="199"/>
    </location>
</feature>
<evidence type="ECO:0000256" key="1">
    <source>
        <dbReference type="SAM" id="MobiDB-lite"/>
    </source>
</evidence>
<keyword evidence="2" id="KW-0812">Transmembrane</keyword>
<reference evidence="4" key="2">
    <citation type="submission" date="2015-08" db="UniProtKB">
        <authorList>
            <consortium name="WormBaseParasite"/>
        </authorList>
    </citation>
    <scope>IDENTIFICATION</scope>
</reference>
<feature type="region of interest" description="Disordered" evidence="1">
    <location>
        <begin position="139"/>
        <end position="199"/>
    </location>
</feature>
<protein>
    <submittedName>
        <fullName evidence="4">PIR protein</fullName>
    </submittedName>
</protein>
<organism evidence="3 4">
    <name type="scientific">Strongyloides venezuelensis</name>
    <name type="common">Threadworm</name>
    <dbReference type="NCBI Taxonomy" id="75913"/>
    <lineage>
        <taxon>Eukaryota</taxon>
        <taxon>Metazoa</taxon>
        <taxon>Ecdysozoa</taxon>
        <taxon>Nematoda</taxon>
        <taxon>Chromadorea</taxon>
        <taxon>Rhabditida</taxon>
        <taxon>Tylenchina</taxon>
        <taxon>Panagrolaimomorpha</taxon>
        <taxon>Strongyloidoidea</taxon>
        <taxon>Strongyloididae</taxon>
        <taxon>Strongyloides</taxon>
    </lineage>
</organism>
<sequence length="199" mass="21819">MSAFLLVAEKVLSAIGKGISALVQNNIEKAQLAGKRQVLDLASEPLNKNIVNRNNITVVQKSSSENIVTSNNSVENVSHIAVNNTINFIKDDNKDGGPGLDKNIIIIISCSAAAFLILLLVIFVLIILLNNKKRSRSSEQNVVVPYPPYSSSQSFSNGRTMSYSKTSRSKSSRPKSSRLKSRSRNRSDSNRNSELKSNR</sequence>
<feature type="transmembrane region" description="Helical" evidence="2">
    <location>
        <begin position="104"/>
        <end position="129"/>
    </location>
</feature>
<evidence type="ECO:0000313" key="4">
    <source>
        <dbReference type="WBParaSite" id="SVE_0077000.1"/>
    </source>
</evidence>
<dbReference type="WBParaSite" id="SVE_0077000.1">
    <property type="protein sequence ID" value="SVE_0077000.1"/>
    <property type="gene ID" value="SVE_0077000"/>
</dbReference>
<accession>A0A0K0EW71</accession>
<evidence type="ECO:0000256" key="2">
    <source>
        <dbReference type="SAM" id="Phobius"/>
    </source>
</evidence>
<reference evidence="3" key="1">
    <citation type="submission" date="2014-07" db="EMBL/GenBank/DDBJ databases">
        <authorList>
            <person name="Martin A.A"/>
            <person name="De Silva N."/>
        </authorList>
    </citation>
    <scope>NUCLEOTIDE SEQUENCE</scope>
</reference>
<dbReference type="Proteomes" id="UP000035680">
    <property type="component" value="Unassembled WGS sequence"/>
</dbReference>
<dbReference type="AlphaFoldDB" id="A0A0K0EW71"/>
<proteinExistence type="predicted"/>
<keyword evidence="2" id="KW-0472">Membrane</keyword>
<keyword evidence="3" id="KW-1185">Reference proteome</keyword>
<evidence type="ECO:0000313" key="3">
    <source>
        <dbReference type="Proteomes" id="UP000035680"/>
    </source>
</evidence>
<keyword evidence="2" id="KW-1133">Transmembrane helix</keyword>
<feature type="compositionally biased region" description="Basic residues" evidence="1">
    <location>
        <begin position="167"/>
        <end position="184"/>
    </location>
</feature>
<name>A0A0K0EW71_STRVS</name>